<dbReference type="PRINTS" id="PR00119">
    <property type="entry name" value="CATATPASE"/>
</dbReference>
<dbReference type="FunFam" id="2.70.150.10:FF:000002">
    <property type="entry name" value="Copper-transporting ATPase 1, putative"/>
    <property type="match status" value="1"/>
</dbReference>
<keyword evidence="12 17" id="KW-1133">Transmembrane helix</keyword>
<keyword evidence="13" id="KW-0186">Copper</keyword>
<comment type="subcellular location">
    <subcellularLocation>
        <location evidence="1">Endomembrane system</location>
        <topology evidence="1">Multi-pass membrane protein</topology>
    </subcellularLocation>
</comment>
<dbReference type="InterPro" id="IPR006122">
    <property type="entry name" value="HMA_Cu_ion-bd"/>
</dbReference>
<dbReference type="Proteomes" id="UP001597075">
    <property type="component" value="Unassembled WGS sequence"/>
</dbReference>
<dbReference type="Gene3D" id="3.40.50.1000">
    <property type="entry name" value="HAD superfamily/HAD-like"/>
    <property type="match status" value="1"/>
</dbReference>
<dbReference type="SFLD" id="SFLDF00027">
    <property type="entry name" value="p-type_atpase"/>
    <property type="match status" value="1"/>
</dbReference>
<comment type="similarity">
    <text evidence="2">Belongs to the cation transport ATPase (P-type) (TC 3.A.3) family. Type IB subfamily.</text>
</comment>
<dbReference type="NCBIfam" id="TIGR00003">
    <property type="entry name" value="copper ion binding protein"/>
    <property type="match status" value="2"/>
</dbReference>
<evidence type="ECO:0000259" key="18">
    <source>
        <dbReference type="PROSITE" id="PS50846"/>
    </source>
</evidence>
<feature type="compositionally biased region" description="Basic and acidic residues" evidence="16">
    <location>
        <begin position="14"/>
        <end position="25"/>
    </location>
</feature>
<dbReference type="FunFam" id="3.40.50.1000:FF:000144">
    <property type="entry name" value="copper-transporting ATPase 1 isoform X2"/>
    <property type="match status" value="1"/>
</dbReference>
<evidence type="ECO:0000256" key="14">
    <source>
        <dbReference type="ARBA" id="ARBA00023065"/>
    </source>
</evidence>
<evidence type="ECO:0000256" key="12">
    <source>
        <dbReference type="ARBA" id="ARBA00022989"/>
    </source>
</evidence>
<dbReference type="NCBIfam" id="TIGR01512">
    <property type="entry name" value="ATPase-IB2_Cd"/>
    <property type="match status" value="1"/>
</dbReference>
<dbReference type="SUPFAM" id="SSF55008">
    <property type="entry name" value="HMA, heavy metal-associated domain"/>
    <property type="match status" value="2"/>
</dbReference>
<keyword evidence="5 17" id="KW-0812">Transmembrane</keyword>
<dbReference type="InterPro" id="IPR001757">
    <property type="entry name" value="P_typ_ATPase"/>
</dbReference>
<dbReference type="InterPro" id="IPR023299">
    <property type="entry name" value="ATPase_P-typ_cyto_dom_N"/>
</dbReference>
<dbReference type="PROSITE" id="PS00154">
    <property type="entry name" value="ATPASE_E1_E2"/>
    <property type="match status" value="1"/>
</dbReference>
<evidence type="ECO:0000256" key="1">
    <source>
        <dbReference type="ARBA" id="ARBA00004127"/>
    </source>
</evidence>
<dbReference type="SUPFAM" id="SSF81660">
    <property type="entry name" value="Metal cation-transporting ATPase, ATP-binding domain N"/>
    <property type="match status" value="1"/>
</dbReference>
<protein>
    <recommendedName>
        <fullName evidence="3">P-type Cu(+) transporter</fullName>
        <ecNumber evidence="3">7.2.2.8</ecNumber>
    </recommendedName>
</protein>
<dbReference type="Pfam" id="PF00403">
    <property type="entry name" value="HMA"/>
    <property type="match status" value="2"/>
</dbReference>
<dbReference type="SUPFAM" id="SSF56784">
    <property type="entry name" value="HAD-like"/>
    <property type="match status" value="1"/>
</dbReference>
<dbReference type="SFLD" id="SFLDS00003">
    <property type="entry name" value="Haloacid_Dehalogenase"/>
    <property type="match status" value="1"/>
</dbReference>
<dbReference type="CDD" id="cd00371">
    <property type="entry name" value="HMA"/>
    <property type="match status" value="2"/>
</dbReference>
<evidence type="ECO:0000313" key="20">
    <source>
        <dbReference type="Proteomes" id="UP001597075"/>
    </source>
</evidence>
<proteinExistence type="inferred from homology"/>
<dbReference type="InterPro" id="IPR018303">
    <property type="entry name" value="ATPase_P-typ_P_site"/>
</dbReference>
<dbReference type="PANTHER" id="PTHR48085:SF5">
    <property type="entry name" value="CADMIUM_ZINC-TRANSPORTING ATPASE HMA4-RELATED"/>
    <property type="match status" value="1"/>
</dbReference>
<sequence length="860" mass="88772">MSDECDCTAGGAEGHPETNGGERFRASVPAMDCPSCAGKVERSVRTLAGVRSVETRPASGTLIVDFDPEATTAAAIREQVDTAGYTVADAETETFAVPSMDCSSCAGKVESALAGLDGVVEYDTRPASGRVEVRYDPERAARGDVVAAVENAGYEVIDGERESSSVWRSRRALKTGLGAVALLLGVAFEYALTGANATLASGFGRTITVDWALYVLAAVVAGQAILRNGWYSVRTRSLDIDFLMSAGVVGAVAVDLPFEAATLAVLFSVSELLERYSMDRARSSMSELMDLSPDTATVRREASGTPGEGGEAAGDDEETVPVDEVAVGDLVVVRPGDRVPVDGVVREGRSAVDESPITGESVPVDVAPGDEVYAGSIVAEGYLEVEATALAAESTLSKVIDLVEDAERDKSERERFVDRFASYYTPAVVALAVATTLVPPLLVGAPFETWFVRGLTLLVVACPCAFVISTPVSVVSGITSAARNGVLIKGGDRLEAMGEVDTVALDKTGTITTGELGVTDVVGLNGASEGDVLACAAAMERRSEHPIATAIVEHATDAGVGEREVTGFESITGEGVRADLDGVTHYAGKPALFESLGFDLEHAHVATDGGLAVGDIEPASCDHGQGGYLDLVNDVVPRLQAAGKTVVLVGTADELEGVIAVADTVRPAAAATVDRLHDLGIERVVMLTGDNERTARAIASQVGVDEVRADLLPDEKVAAIREFAADSEAAAADDARLPWNRTNGGVAMVGDGVNDAPALAAATVGVAMGAAGTDTAIETADVALMGDDLTRLPYLVALSQQANGVIKTNIWSSLGVKLVLAAGAPLGLVSVIHAVVIGDMGMSLAVTGNAMRLANVDPEE</sequence>
<evidence type="ECO:0000256" key="3">
    <source>
        <dbReference type="ARBA" id="ARBA00012517"/>
    </source>
</evidence>
<keyword evidence="14" id="KW-0406">Ion transport</keyword>
<dbReference type="PANTHER" id="PTHR48085">
    <property type="entry name" value="CADMIUM/ZINC-TRANSPORTING ATPASE HMA2-RELATED"/>
    <property type="match status" value="1"/>
</dbReference>
<evidence type="ECO:0000256" key="11">
    <source>
        <dbReference type="ARBA" id="ARBA00022967"/>
    </source>
</evidence>
<feature type="region of interest" description="Disordered" evidence="16">
    <location>
        <begin position="1"/>
        <end position="26"/>
    </location>
</feature>
<organism evidence="19 20">
    <name type="scientific">Haloplanus ruber</name>
    <dbReference type="NCBI Taxonomy" id="869892"/>
    <lineage>
        <taxon>Archaea</taxon>
        <taxon>Methanobacteriati</taxon>
        <taxon>Methanobacteriota</taxon>
        <taxon>Stenosarchaea group</taxon>
        <taxon>Halobacteria</taxon>
        <taxon>Halobacteriales</taxon>
        <taxon>Haloferacaceae</taxon>
        <taxon>Haloplanus</taxon>
    </lineage>
</organism>
<evidence type="ECO:0000256" key="5">
    <source>
        <dbReference type="ARBA" id="ARBA00022692"/>
    </source>
</evidence>
<dbReference type="RefSeq" id="WP_256406092.1">
    <property type="nucleotide sequence ID" value="NZ_CP187151.1"/>
</dbReference>
<evidence type="ECO:0000256" key="4">
    <source>
        <dbReference type="ARBA" id="ARBA00022448"/>
    </source>
</evidence>
<evidence type="ECO:0000256" key="16">
    <source>
        <dbReference type="SAM" id="MobiDB-lite"/>
    </source>
</evidence>
<keyword evidence="10" id="KW-0067">ATP-binding</keyword>
<dbReference type="NCBIfam" id="TIGR01525">
    <property type="entry name" value="ATPase-IB_hvy"/>
    <property type="match status" value="1"/>
</dbReference>
<dbReference type="SUPFAM" id="SSF81665">
    <property type="entry name" value="Calcium ATPase, transmembrane domain M"/>
    <property type="match status" value="1"/>
</dbReference>
<evidence type="ECO:0000256" key="17">
    <source>
        <dbReference type="SAM" id="Phobius"/>
    </source>
</evidence>
<dbReference type="EMBL" id="JBHUDL010000004">
    <property type="protein sequence ID" value="MFD1632612.1"/>
    <property type="molecule type" value="Genomic_DNA"/>
</dbReference>
<feature type="domain" description="HMA" evidence="18">
    <location>
        <begin position="22"/>
        <end position="88"/>
    </location>
</feature>
<keyword evidence="20" id="KW-1185">Reference proteome</keyword>
<dbReference type="PRINTS" id="PR00941">
    <property type="entry name" value="CDATPASE"/>
</dbReference>
<keyword evidence="9" id="KW-0187">Copper transport</keyword>
<gene>
    <name evidence="19" type="ORF">ACFSBJ_02455</name>
</gene>
<dbReference type="InterPro" id="IPR036412">
    <property type="entry name" value="HAD-like_sf"/>
</dbReference>
<evidence type="ECO:0000256" key="8">
    <source>
        <dbReference type="ARBA" id="ARBA00022741"/>
    </source>
</evidence>
<dbReference type="SFLD" id="SFLDG00002">
    <property type="entry name" value="C1.7:_P-type_atpase_like"/>
    <property type="match status" value="1"/>
</dbReference>
<evidence type="ECO:0000256" key="7">
    <source>
        <dbReference type="ARBA" id="ARBA00022737"/>
    </source>
</evidence>
<evidence type="ECO:0000256" key="6">
    <source>
        <dbReference type="ARBA" id="ARBA00022723"/>
    </source>
</evidence>
<feature type="transmembrane region" description="Helical" evidence="17">
    <location>
        <begin position="450"/>
        <end position="468"/>
    </location>
</feature>
<dbReference type="InterPro" id="IPR036163">
    <property type="entry name" value="HMA_dom_sf"/>
</dbReference>
<dbReference type="AlphaFoldDB" id="A0ABD6CTM3"/>
<dbReference type="Gene3D" id="3.40.1110.10">
    <property type="entry name" value="Calcium-transporting ATPase, cytoplasmic domain N"/>
    <property type="match status" value="1"/>
</dbReference>
<comment type="caution">
    <text evidence="19">The sequence shown here is derived from an EMBL/GenBank/DDBJ whole genome shotgun (WGS) entry which is preliminary data.</text>
</comment>
<accession>A0ABD6CTM3</accession>
<evidence type="ECO:0000313" key="19">
    <source>
        <dbReference type="EMBL" id="MFD1632612.1"/>
    </source>
</evidence>
<dbReference type="InterPro" id="IPR023298">
    <property type="entry name" value="ATPase_P-typ_TM_dom_sf"/>
</dbReference>
<feature type="transmembrane region" description="Helical" evidence="17">
    <location>
        <begin position="211"/>
        <end position="230"/>
    </location>
</feature>
<dbReference type="GO" id="GO:0140581">
    <property type="term" value="F:P-type monovalent copper transporter activity"/>
    <property type="evidence" value="ECO:0007669"/>
    <property type="project" value="UniProtKB-EC"/>
</dbReference>
<dbReference type="SUPFAM" id="SSF81653">
    <property type="entry name" value="Calcium ATPase, transduction domain A"/>
    <property type="match status" value="1"/>
</dbReference>
<dbReference type="NCBIfam" id="TIGR01494">
    <property type="entry name" value="ATPase_P-type"/>
    <property type="match status" value="2"/>
</dbReference>
<keyword evidence="4" id="KW-0813">Transport</keyword>
<dbReference type="Pfam" id="PF00702">
    <property type="entry name" value="Hydrolase"/>
    <property type="match status" value="1"/>
</dbReference>
<evidence type="ECO:0000256" key="10">
    <source>
        <dbReference type="ARBA" id="ARBA00022840"/>
    </source>
</evidence>
<keyword evidence="15 17" id="KW-0472">Membrane</keyword>
<evidence type="ECO:0000256" key="15">
    <source>
        <dbReference type="ARBA" id="ARBA00023136"/>
    </source>
</evidence>
<keyword evidence="6" id="KW-0479">Metal-binding</keyword>
<keyword evidence="8" id="KW-0547">Nucleotide-binding</keyword>
<dbReference type="Gene3D" id="2.70.150.10">
    <property type="entry name" value="Calcium-transporting ATPase, cytoplasmic transduction domain A"/>
    <property type="match status" value="1"/>
</dbReference>
<dbReference type="Pfam" id="PF00122">
    <property type="entry name" value="E1-E2_ATPase"/>
    <property type="match status" value="1"/>
</dbReference>
<dbReference type="GO" id="GO:0012505">
    <property type="term" value="C:endomembrane system"/>
    <property type="evidence" value="ECO:0007669"/>
    <property type="project" value="UniProtKB-SubCell"/>
</dbReference>
<feature type="transmembrane region" description="Helical" evidence="17">
    <location>
        <begin position="423"/>
        <end position="443"/>
    </location>
</feature>
<reference evidence="19 20" key="1">
    <citation type="journal article" date="2019" name="Int. J. Syst. Evol. Microbiol.">
        <title>The Global Catalogue of Microorganisms (GCM) 10K type strain sequencing project: providing services to taxonomists for standard genome sequencing and annotation.</title>
        <authorList>
            <consortium name="The Broad Institute Genomics Platform"/>
            <consortium name="The Broad Institute Genome Sequencing Center for Infectious Disease"/>
            <person name="Wu L."/>
            <person name="Ma J."/>
        </authorList>
    </citation>
    <scope>NUCLEOTIDE SEQUENCE [LARGE SCALE GENOMIC DNA]</scope>
    <source>
        <strain evidence="19 20">CGMCC 1.10594</strain>
    </source>
</reference>
<dbReference type="InterPro" id="IPR006121">
    <property type="entry name" value="HMA_dom"/>
</dbReference>
<name>A0ABD6CTM3_9EURY</name>
<dbReference type="InterPro" id="IPR051014">
    <property type="entry name" value="Cation_Transport_ATPase_IB"/>
</dbReference>
<evidence type="ECO:0000256" key="9">
    <source>
        <dbReference type="ARBA" id="ARBA00022796"/>
    </source>
</evidence>
<dbReference type="InterPro" id="IPR027256">
    <property type="entry name" value="P-typ_ATPase_IB"/>
</dbReference>
<dbReference type="InterPro" id="IPR044492">
    <property type="entry name" value="P_typ_ATPase_HD_dom"/>
</dbReference>
<dbReference type="GO" id="GO:0005524">
    <property type="term" value="F:ATP binding"/>
    <property type="evidence" value="ECO:0007669"/>
    <property type="project" value="UniProtKB-KW"/>
</dbReference>
<dbReference type="InterPro" id="IPR059000">
    <property type="entry name" value="ATPase_P-type_domA"/>
</dbReference>
<keyword evidence="11" id="KW-1278">Translocase</keyword>
<feature type="region of interest" description="Disordered" evidence="16">
    <location>
        <begin position="292"/>
        <end position="318"/>
    </location>
</feature>
<dbReference type="InterPro" id="IPR023214">
    <property type="entry name" value="HAD_sf"/>
</dbReference>
<feature type="transmembrane region" description="Helical" evidence="17">
    <location>
        <begin position="172"/>
        <end position="191"/>
    </location>
</feature>
<dbReference type="GO" id="GO:0046872">
    <property type="term" value="F:metal ion binding"/>
    <property type="evidence" value="ECO:0007669"/>
    <property type="project" value="UniProtKB-KW"/>
</dbReference>
<feature type="domain" description="HMA" evidence="18">
    <location>
        <begin position="91"/>
        <end position="157"/>
    </location>
</feature>
<keyword evidence="7" id="KW-0677">Repeat</keyword>
<dbReference type="PROSITE" id="PS50846">
    <property type="entry name" value="HMA_2"/>
    <property type="match status" value="2"/>
</dbReference>
<evidence type="ECO:0000256" key="13">
    <source>
        <dbReference type="ARBA" id="ARBA00023008"/>
    </source>
</evidence>
<evidence type="ECO:0000256" key="2">
    <source>
        <dbReference type="ARBA" id="ARBA00006024"/>
    </source>
</evidence>
<dbReference type="InterPro" id="IPR008250">
    <property type="entry name" value="ATPase_P-typ_transduc_dom_A_sf"/>
</dbReference>
<dbReference type="EC" id="7.2.2.8" evidence="3"/>
<dbReference type="Gene3D" id="3.30.70.100">
    <property type="match status" value="2"/>
</dbReference>